<evidence type="ECO:0000256" key="3">
    <source>
        <dbReference type="ARBA" id="ARBA00022630"/>
    </source>
</evidence>
<keyword evidence="5 6" id="KW-0249">Electron transport</keyword>
<protein>
    <recommendedName>
        <fullName evidence="6">Ion-translocating oxidoreductase complex subunit G</fullName>
        <ecNumber evidence="6">7.-.-.-</ecNumber>
    </recommendedName>
    <alternativeName>
        <fullName evidence="6">Rnf electron transport complex subunit G</fullName>
    </alternativeName>
</protein>
<evidence type="ECO:0000256" key="6">
    <source>
        <dbReference type="HAMAP-Rule" id="MF_00479"/>
    </source>
</evidence>
<comment type="subunit">
    <text evidence="6">The complex is composed of six subunits: RnfA, RnfB, RnfC, RnfD, RnfE and RnfG.</text>
</comment>
<dbReference type="GO" id="GO:0010181">
    <property type="term" value="F:FMN binding"/>
    <property type="evidence" value="ECO:0007669"/>
    <property type="project" value="InterPro"/>
</dbReference>
<keyword evidence="6" id="KW-0472">Membrane</keyword>
<keyword evidence="3 6" id="KW-0285">Flavoprotein</keyword>
<dbReference type="Pfam" id="PF04205">
    <property type="entry name" value="FMN_bind"/>
    <property type="match status" value="1"/>
</dbReference>
<dbReference type="Proteomes" id="UP000253204">
    <property type="component" value="Unassembled WGS sequence"/>
</dbReference>
<comment type="function">
    <text evidence="6">Part of a membrane-bound complex that couples electron transfer with translocation of ions across the membrane.</text>
</comment>
<dbReference type="SMART" id="SM00900">
    <property type="entry name" value="FMN_bind"/>
    <property type="match status" value="1"/>
</dbReference>
<name>A0A368U6V0_9GAMM</name>
<evidence type="ECO:0000256" key="2">
    <source>
        <dbReference type="ARBA" id="ARBA00022553"/>
    </source>
</evidence>
<keyword evidence="6" id="KW-0812">Transmembrane</keyword>
<comment type="subcellular location">
    <subcellularLocation>
        <location evidence="6">Cell inner membrane</location>
        <topology evidence="6">Single-pass membrane protein</topology>
    </subcellularLocation>
</comment>
<evidence type="ECO:0000259" key="7">
    <source>
        <dbReference type="SMART" id="SM00900"/>
    </source>
</evidence>
<keyword evidence="9" id="KW-1185">Reference proteome</keyword>
<keyword evidence="1 6" id="KW-0813">Transport</keyword>
<dbReference type="PANTHER" id="PTHR36118">
    <property type="entry name" value="ION-TRANSLOCATING OXIDOREDUCTASE COMPLEX SUBUNIT G"/>
    <property type="match status" value="1"/>
</dbReference>
<keyword evidence="4 6" id="KW-0288">FMN</keyword>
<dbReference type="NCBIfam" id="TIGR01947">
    <property type="entry name" value="rnfG"/>
    <property type="match status" value="1"/>
</dbReference>
<sequence>MTIAQAMLRGALALGCFALITAGSVGLTRALTAERIEANQLAFQHRQLREVLPEPLAQLEGHTLLDGAFRLPEASSLGHKEAETVEGWRAHQGNHQALILPAVSRQGYSGAIHLLVGLDQNARISGVRVTYHKETPGLGDKIERRKSDWITRFDGLSLESLAPSGWAVDKDGGAFDSFSGATITPRAVVSAVHQALLYVEEHQLLDTVEESSP</sequence>
<dbReference type="EMBL" id="QPIJ01000011">
    <property type="protein sequence ID" value="RCV92601.1"/>
    <property type="molecule type" value="Genomic_DNA"/>
</dbReference>
<dbReference type="EC" id="7.-.-.-" evidence="6"/>
<evidence type="ECO:0000256" key="4">
    <source>
        <dbReference type="ARBA" id="ARBA00022643"/>
    </source>
</evidence>
<keyword evidence="6" id="KW-0997">Cell inner membrane</keyword>
<dbReference type="GO" id="GO:0022900">
    <property type="term" value="P:electron transport chain"/>
    <property type="evidence" value="ECO:0007669"/>
    <property type="project" value="UniProtKB-UniRule"/>
</dbReference>
<dbReference type="HAMAP" id="MF_00479">
    <property type="entry name" value="RsxG_RnfG"/>
    <property type="match status" value="1"/>
</dbReference>
<evidence type="ECO:0000256" key="5">
    <source>
        <dbReference type="ARBA" id="ARBA00022982"/>
    </source>
</evidence>
<evidence type="ECO:0000256" key="1">
    <source>
        <dbReference type="ARBA" id="ARBA00022448"/>
    </source>
</evidence>
<dbReference type="NCBIfam" id="NF002519">
    <property type="entry name" value="PRK01908.1"/>
    <property type="match status" value="1"/>
</dbReference>
<dbReference type="PANTHER" id="PTHR36118:SF1">
    <property type="entry name" value="ION-TRANSLOCATING OXIDOREDUCTASE COMPLEX SUBUNIT G"/>
    <property type="match status" value="1"/>
</dbReference>
<keyword evidence="6" id="KW-1003">Cell membrane</keyword>
<organism evidence="8 9">
    <name type="scientific">Vreelandella rituensis</name>
    <dbReference type="NCBI Taxonomy" id="2282306"/>
    <lineage>
        <taxon>Bacteria</taxon>
        <taxon>Pseudomonadati</taxon>
        <taxon>Pseudomonadota</taxon>
        <taxon>Gammaproteobacteria</taxon>
        <taxon>Oceanospirillales</taxon>
        <taxon>Halomonadaceae</taxon>
        <taxon>Vreelandella</taxon>
    </lineage>
</organism>
<dbReference type="InterPro" id="IPR007329">
    <property type="entry name" value="FMN-bd"/>
</dbReference>
<dbReference type="GO" id="GO:0009055">
    <property type="term" value="F:electron transfer activity"/>
    <property type="evidence" value="ECO:0007669"/>
    <property type="project" value="InterPro"/>
</dbReference>
<reference evidence="8 9" key="1">
    <citation type="submission" date="2018-07" db="EMBL/GenBank/DDBJ databases">
        <title>Halomonas rutogse sp. nov., isolated from Lake TangqianCo on Tibetan Plateau.</title>
        <authorList>
            <person name="Lu H."/>
            <person name="Xing P."/>
            <person name="Wu Q."/>
        </authorList>
    </citation>
    <scope>NUCLEOTIDE SEQUENCE [LARGE SCALE GENOMIC DNA]</scope>
    <source>
        <strain evidence="8 9">TQ8S</strain>
    </source>
</reference>
<dbReference type="GO" id="GO:0005886">
    <property type="term" value="C:plasma membrane"/>
    <property type="evidence" value="ECO:0007669"/>
    <property type="project" value="UniProtKB-SubCell"/>
</dbReference>
<keyword evidence="6" id="KW-1133">Transmembrane helix</keyword>
<dbReference type="InterPro" id="IPR010209">
    <property type="entry name" value="Ion_transpt_RnfG/RsxG"/>
</dbReference>
<proteinExistence type="inferred from homology"/>
<comment type="similarity">
    <text evidence="6">Belongs to the RnfG family.</text>
</comment>
<evidence type="ECO:0000313" key="8">
    <source>
        <dbReference type="EMBL" id="RCV92601.1"/>
    </source>
</evidence>
<accession>A0A368U6V0</accession>
<feature type="domain" description="FMN-binding" evidence="7">
    <location>
        <begin position="107"/>
        <end position="199"/>
    </location>
</feature>
<feature type="modified residue" description="FMN phosphoryl threonine" evidence="6">
    <location>
        <position position="182"/>
    </location>
</feature>
<dbReference type="RefSeq" id="WP_114486222.1">
    <property type="nucleotide sequence ID" value="NZ_CBCSHM010000014.1"/>
</dbReference>
<dbReference type="OrthoDB" id="9784165at2"/>
<keyword evidence="6" id="KW-1278">Translocase</keyword>
<dbReference type="PIRSF" id="PIRSF006091">
    <property type="entry name" value="E_trnsport_RnfG"/>
    <property type="match status" value="1"/>
</dbReference>
<gene>
    <name evidence="6" type="primary">rnfG</name>
    <name evidence="8" type="ORF">DU506_06985</name>
</gene>
<dbReference type="AlphaFoldDB" id="A0A368U6V0"/>
<comment type="cofactor">
    <cofactor evidence="6">
        <name>FMN</name>
        <dbReference type="ChEBI" id="CHEBI:58210"/>
    </cofactor>
</comment>
<comment type="caution">
    <text evidence="8">The sequence shown here is derived from an EMBL/GenBank/DDBJ whole genome shotgun (WGS) entry which is preliminary data.</text>
</comment>
<evidence type="ECO:0000313" key="9">
    <source>
        <dbReference type="Proteomes" id="UP000253204"/>
    </source>
</evidence>
<keyword evidence="2 6" id="KW-0597">Phosphoprotein</keyword>